<name>A0ABW0SYA5_9GAMM</name>
<feature type="domain" description="TonB-dependent receptor plug" evidence="12">
    <location>
        <begin position="76"/>
        <end position="188"/>
    </location>
</feature>
<evidence type="ECO:0000256" key="2">
    <source>
        <dbReference type="ARBA" id="ARBA00022448"/>
    </source>
</evidence>
<evidence type="ECO:0000313" key="14">
    <source>
        <dbReference type="Proteomes" id="UP001596111"/>
    </source>
</evidence>
<dbReference type="Proteomes" id="UP001596111">
    <property type="component" value="Unassembled WGS sequence"/>
</dbReference>
<dbReference type="NCBIfam" id="TIGR01782">
    <property type="entry name" value="TonB-Xanth-Caul"/>
    <property type="match status" value="1"/>
</dbReference>
<dbReference type="InterPro" id="IPR010104">
    <property type="entry name" value="TonB_rcpt_bac"/>
</dbReference>
<evidence type="ECO:0000256" key="7">
    <source>
        <dbReference type="ARBA" id="ARBA00023237"/>
    </source>
</evidence>
<evidence type="ECO:0000259" key="11">
    <source>
        <dbReference type="Pfam" id="PF00593"/>
    </source>
</evidence>
<evidence type="ECO:0000256" key="4">
    <source>
        <dbReference type="ARBA" id="ARBA00022692"/>
    </source>
</evidence>
<evidence type="ECO:0000256" key="1">
    <source>
        <dbReference type="ARBA" id="ARBA00004571"/>
    </source>
</evidence>
<evidence type="ECO:0000259" key="12">
    <source>
        <dbReference type="Pfam" id="PF07715"/>
    </source>
</evidence>
<evidence type="ECO:0000256" key="10">
    <source>
        <dbReference type="SAM" id="SignalP"/>
    </source>
</evidence>
<evidence type="ECO:0000256" key="3">
    <source>
        <dbReference type="ARBA" id="ARBA00022452"/>
    </source>
</evidence>
<feature type="signal peptide" evidence="10">
    <location>
        <begin position="1"/>
        <end position="22"/>
    </location>
</feature>
<dbReference type="EMBL" id="JBHSNG010000008">
    <property type="protein sequence ID" value="MFC5581354.1"/>
    <property type="molecule type" value="Genomic_DNA"/>
</dbReference>
<keyword evidence="14" id="KW-1185">Reference proteome</keyword>
<evidence type="ECO:0000256" key="5">
    <source>
        <dbReference type="ARBA" id="ARBA00023077"/>
    </source>
</evidence>
<dbReference type="Pfam" id="PF07715">
    <property type="entry name" value="Plug"/>
    <property type="match status" value="1"/>
</dbReference>
<evidence type="ECO:0000256" key="8">
    <source>
        <dbReference type="PROSITE-ProRule" id="PRU01360"/>
    </source>
</evidence>
<dbReference type="Gene3D" id="2.170.130.10">
    <property type="entry name" value="TonB-dependent receptor, plug domain"/>
    <property type="match status" value="1"/>
</dbReference>
<dbReference type="InterPro" id="IPR039426">
    <property type="entry name" value="TonB-dep_rcpt-like"/>
</dbReference>
<keyword evidence="13" id="KW-0675">Receptor</keyword>
<evidence type="ECO:0000256" key="9">
    <source>
        <dbReference type="RuleBase" id="RU003357"/>
    </source>
</evidence>
<dbReference type="PANTHER" id="PTHR40980:SF3">
    <property type="entry name" value="TONB-DEPENDENT RECEPTOR-LIKE BETA-BARREL DOMAIN-CONTAINING PROTEIN"/>
    <property type="match status" value="1"/>
</dbReference>
<evidence type="ECO:0000256" key="6">
    <source>
        <dbReference type="ARBA" id="ARBA00023136"/>
    </source>
</evidence>
<comment type="caution">
    <text evidence="13">The sequence shown here is derived from an EMBL/GenBank/DDBJ whole genome shotgun (WGS) entry which is preliminary data.</text>
</comment>
<dbReference type="CDD" id="cd01347">
    <property type="entry name" value="ligand_gated_channel"/>
    <property type="match status" value="1"/>
</dbReference>
<dbReference type="Pfam" id="PF00593">
    <property type="entry name" value="TonB_dep_Rec_b-barrel"/>
    <property type="match status" value="1"/>
</dbReference>
<dbReference type="InterPro" id="IPR037066">
    <property type="entry name" value="Plug_dom_sf"/>
</dbReference>
<dbReference type="SUPFAM" id="SSF56935">
    <property type="entry name" value="Porins"/>
    <property type="match status" value="1"/>
</dbReference>
<keyword evidence="2 8" id="KW-0813">Transport</keyword>
<keyword evidence="6 8" id="KW-0472">Membrane</keyword>
<accession>A0ABW0SYA5</accession>
<dbReference type="PROSITE" id="PS52016">
    <property type="entry name" value="TONB_DEPENDENT_REC_3"/>
    <property type="match status" value="1"/>
</dbReference>
<proteinExistence type="inferred from homology"/>
<feature type="domain" description="TonB-dependent receptor-like beta-barrel" evidence="11">
    <location>
        <begin position="440"/>
        <end position="880"/>
    </location>
</feature>
<keyword evidence="5 9" id="KW-0798">TonB box</keyword>
<dbReference type="InterPro" id="IPR012910">
    <property type="entry name" value="Plug_dom"/>
</dbReference>
<dbReference type="Gene3D" id="2.40.170.20">
    <property type="entry name" value="TonB-dependent receptor, beta-barrel domain"/>
    <property type="match status" value="1"/>
</dbReference>
<keyword evidence="4 8" id="KW-0812">Transmembrane</keyword>
<organism evidence="13 14">
    <name type="scientific">Rhodanobacter terrae</name>
    <dbReference type="NCBI Taxonomy" id="418647"/>
    <lineage>
        <taxon>Bacteria</taxon>
        <taxon>Pseudomonadati</taxon>
        <taxon>Pseudomonadota</taxon>
        <taxon>Gammaproteobacteria</taxon>
        <taxon>Lysobacterales</taxon>
        <taxon>Rhodanobacteraceae</taxon>
        <taxon>Rhodanobacter</taxon>
    </lineage>
</organism>
<feature type="chain" id="PRO_5047068326" evidence="10">
    <location>
        <begin position="23"/>
        <end position="913"/>
    </location>
</feature>
<sequence length="913" mass="99886">MKISKTFLCASILWGLAAAAYAQDTTSASTAAAPAADATAKTKTPQQRAQEKQAQNLQTVTVTGYRESLQKAMDIKRNANAIVDAISAEDIGKFPDTNAAESLAHLPGISVDRQFGEGEKVSINGTDPALNRVLINGQTIASGDWGGNPTDTSGRTFNYTLLSPEIIGNMEVYKSPEARIDEGSIGGTVIIHTRKPLDLPANTLRGSLGYNYNDRSKDGNPRGSVLWSWKNSDSSFGFLTALTHDKENLSRAGIEFFGYTHGVNYNSDGSINTGNSVPATANVTGSGNIATDKVPVGINSSYFQQTRQRDGIQSALEWRPDDKNEFNLTGIYVKGKYNNYSESRYVCPGCGDLGKITDLTQNNGYITQATVSSATGNGQPYAELDANYRMSKVTTKSLNLRHDYNGDKWVLTSQVGYTSARGGKDPEYLMKYLLQSGGYNFSYDGKNTGVNYDNGSAGNWGLPAAPAGSVPGDSSIGGQYQAGGIYYETTKDNEKYAQFDASRDLEWGPINQVQMGGKYIDHDNSQFSRGNRINTTGAISLTGFDPGTTPGGLYDGLNASGDLVNWPTANLGAVQSYLNAQPQGPYNVNYPSIFKVKELTRDLFVQFNYASDFGLHGNFGVRYVDTTDKSTYYQSTSGSAYYLAQSKSRYYKPLPSFNIAYNIDDDKVVRFGMAKVIARPRYSDLAGSVSLSSTGGNFTGGAGNPDLKPYSSTNFDLAGEWYFAPSSLLATELFYRKIGNYIVNTTDERTFFDPTTGQTNLYTITSPVNVSNAKVRGISLMYQQDLGYGFGLQTNYTYAHADASTGLNMPFLSKNTLNIIPYYEHGPYMVRVNYSWRSPYFTQVGRLDSQVFSDQYKELDISASYQVNDWMGVTLSATNLLDSTYYWYNDVKYAPIGMYKNGRTFSVGLNFKL</sequence>
<keyword evidence="3 8" id="KW-1134">Transmembrane beta strand</keyword>
<comment type="similarity">
    <text evidence="8 9">Belongs to the TonB-dependent receptor family.</text>
</comment>
<comment type="subcellular location">
    <subcellularLocation>
        <location evidence="1 8">Cell outer membrane</location>
        <topology evidence="1 8">Multi-pass membrane protein</topology>
    </subcellularLocation>
</comment>
<dbReference type="InterPro" id="IPR036942">
    <property type="entry name" value="Beta-barrel_TonB_sf"/>
</dbReference>
<protein>
    <submittedName>
        <fullName evidence="13">TonB-dependent receptor</fullName>
    </submittedName>
</protein>
<reference evidence="14" key="1">
    <citation type="journal article" date="2019" name="Int. J. Syst. Evol. Microbiol.">
        <title>The Global Catalogue of Microorganisms (GCM) 10K type strain sequencing project: providing services to taxonomists for standard genome sequencing and annotation.</title>
        <authorList>
            <consortium name="The Broad Institute Genomics Platform"/>
            <consortium name="The Broad Institute Genome Sequencing Center for Infectious Disease"/>
            <person name="Wu L."/>
            <person name="Ma J."/>
        </authorList>
    </citation>
    <scope>NUCLEOTIDE SEQUENCE [LARGE SCALE GENOMIC DNA]</scope>
    <source>
        <strain evidence="14">CGMCC 1.13587</strain>
    </source>
</reference>
<gene>
    <name evidence="13" type="ORF">ACFPPB_09560</name>
</gene>
<keyword evidence="10" id="KW-0732">Signal</keyword>
<keyword evidence="7 8" id="KW-0998">Cell outer membrane</keyword>
<dbReference type="PANTHER" id="PTHR40980">
    <property type="entry name" value="PLUG DOMAIN-CONTAINING PROTEIN"/>
    <property type="match status" value="1"/>
</dbReference>
<dbReference type="InterPro" id="IPR000531">
    <property type="entry name" value="Beta-barrel_TonB"/>
</dbReference>
<evidence type="ECO:0000313" key="13">
    <source>
        <dbReference type="EMBL" id="MFC5581354.1"/>
    </source>
</evidence>
<dbReference type="RefSeq" id="WP_377326535.1">
    <property type="nucleotide sequence ID" value="NZ_JBHSNG010000008.1"/>
</dbReference>